<dbReference type="EMBL" id="AAEW02000032">
    <property type="protein sequence ID" value="EAT14337.1"/>
    <property type="molecule type" value="Genomic_DNA"/>
</dbReference>
<organism evidence="5 6">
    <name type="scientific">Desulfuromonas acetoxidans (strain DSM 684 / 11070)</name>
    <dbReference type="NCBI Taxonomy" id="281689"/>
    <lineage>
        <taxon>Bacteria</taxon>
        <taxon>Pseudomonadati</taxon>
        <taxon>Thermodesulfobacteriota</taxon>
        <taxon>Desulfuromonadia</taxon>
        <taxon>Desulfuromonadales</taxon>
        <taxon>Desulfuromonadaceae</taxon>
        <taxon>Desulfuromonas</taxon>
    </lineage>
</organism>
<dbReference type="InterPro" id="IPR050595">
    <property type="entry name" value="Bact_response_regulator"/>
</dbReference>
<reference evidence="5" key="2">
    <citation type="submission" date="2006-05" db="EMBL/GenBank/DDBJ databases">
        <title>Sequencing of the draft genome and assembly of Desulfuromonas acetoxidans DSM 684.</title>
        <authorList>
            <consortium name="US DOE Joint Genome Institute (JGI-PGF)"/>
            <person name="Copeland A."/>
            <person name="Lucas S."/>
            <person name="Lapidus A."/>
            <person name="Barry K."/>
            <person name="Detter J.C."/>
            <person name="Glavina del Rio T."/>
            <person name="Hammon N."/>
            <person name="Israni S."/>
            <person name="Dalin E."/>
            <person name="Tice H."/>
            <person name="Bruce D."/>
            <person name="Pitluck S."/>
            <person name="Richardson P."/>
        </authorList>
    </citation>
    <scope>NUCLEOTIDE SEQUENCE [LARGE SCALE GENOMIC DNA]</scope>
    <source>
        <strain evidence="5">DSM 684</strain>
    </source>
</reference>
<dbReference type="InterPro" id="IPR001789">
    <property type="entry name" value="Sig_transdc_resp-reg_receiver"/>
</dbReference>
<evidence type="ECO:0000256" key="1">
    <source>
        <dbReference type="ARBA" id="ARBA00022553"/>
    </source>
</evidence>
<sequence>MAKILVADDSKTEMAFLLDALKGTGHSIVTAVDGKEAEEKAMAEPFDLIILDVIMPNKNGFQVCRSLKKNPKFKDIPIILTTSKSGESDKFWGKKQGADEYITKPYEPVEILLAVKKYLGGA</sequence>
<evidence type="ECO:0000313" key="6">
    <source>
        <dbReference type="Proteomes" id="UP000005695"/>
    </source>
</evidence>
<feature type="domain" description="Response regulatory" evidence="4">
    <location>
        <begin position="3"/>
        <end position="119"/>
    </location>
</feature>
<keyword evidence="1 3" id="KW-0597">Phosphoprotein</keyword>
<dbReference type="PANTHER" id="PTHR44591:SF14">
    <property type="entry name" value="PROTEIN PILG"/>
    <property type="match status" value="1"/>
</dbReference>
<dbReference type="PROSITE" id="PS50110">
    <property type="entry name" value="RESPONSE_REGULATORY"/>
    <property type="match status" value="1"/>
</dbReference>
<dbReference type="AlphaFoldDB" id="Q1JVR7"/>
<dbReference type="SMART" id="SM00448">
    <property type="entry name" value="REC"/>
    <property type="match status" value="1"/>
</dbReference>
<reference evidence="5" key="1">
    <citation type="submission" date="2006-05" db="EMBL/GenBank/DDBJ databases">
        <title>Annotation of the draft genome assembly of Desulfuromonas acetoxidans DSM 684.</title>
        <authorList>
            <consortium name="US DOE Joint Genome Institute (JGI-ORNL)"/>
            <person name="Larimer F."/>
            <person name="Land M."/>
            <person name="Hauser L."/>
        </authorList>
    </citation>
    <scope>NUCLEOTIDE SEQUENCE [LARGE SCALE GENOMIC DNA]</scope>
    <source>
        <strain evidence="5">DSM 684</strain>
    </source>
</reference>
<dbReference type="Pfam" id="PF00072">
    <property type="entry name" value="Response_reg"/>
    <property type="match status" value="1"/>
</dbReference>
<feature type="modified residue" description="4-aspartylphosphate" evidence="3">
    <location>
        <position position="52"/>
    </location>
</feature>
<dbReference type="InterPro" id="IPR011006">
    <property type="entry name" value="CheY-like_superfamily"/>
</dbReference>
<dbReference type="Proteomes" id="UP000005695">
    <property type="component" value="Unassembled WGS sequence"/>
</dbReference>
<evidence type="ECO:0000256" key="2">
    <source>
        <dbReference type="ARBA" id="ARBA00023012"/>
    </source>
</evidence>
<dbReference type="SUPFAM" id="SSF52172">
    <property type="entry name" value="CheY-like"/>
    <property type="match status" value="1"/>
</dbReference>
<dbReference type="RefSeq" id="WP_006002975.1">
    <property type="nucleotide sequence ID" value="NZ_AAEW02000032.1"/>
</dbReference>
<name>Q1JVR7_DESA6</name>
<accession>Q1JVR7</accession>
<evidence type="ECO:0000256" key="3">
    <source>
        <dbReference type="PROSITE-ProRule" id="PRU00169"/>
    </source>
</evidence>
<keyword evidence="6" id="KW-1185">Reference proteome</keyword>
<comment type="caution">
    <text evidence="5">The sequence shown here is derived from an EMBL/GenBank/DDBJ whole genome shotgun (WGS) entry which is preliminary data.</text>
</comment>
<gene>
    <name evidence="5" type="ORF">Dace_0081</name>
</gene>
<protein>
    <submittedName>
        <fullName evidence="5">Response regulator receiver protein</fullName>
    </submittedName>
</protein>
<keyword evidence="2" id="KW-0902">Two-component regulatory system</keyword>
<dbReference type="Gene3D" id="3.40.50.2300">
    <property type="match status" value="1"/>
</dbReference>
<evidence type="ECO:0000313" key="5">
    <source>
        <dbReference type="EMBL" id="EAT14337.1"/>
    </source>
</evidence>
<proteinExistence type="predicted"/>
<evidence type="ECO:0000259" key="4">
    <source>
        <dbReference type="PROSITE" id="PS50110"/>
    </source>
</evidence>
<dbReference type="GO" id="GO:0000160">
    <property type="term" value="P:phosphorelay signal transduction system"/>
    <property type="evidence" value="ECO:0007669"/>
    <property type="project" value="UniProtKB-KW"/>
</dbReference>
<dbReference type="PANTHER" id="PTHR44591">
    <property type="entry name" value="STRESS RESPONSE REGULATOR PROTEIN 1"/>
    <property type="match status" value="1"/>
</dbReference>
<dbReference type="OrthoDB" id="9790791at2"/>